<sequence>MRLWRGIGGLFCLLLVALACSHLKQGADVTEDAISQADVLLPRAKQTAASRQGSREVGRNAAAHVSLSDVVKRDSKTRSNRGTPSERLKAAGYDPDTWTEDPLKHMQRKAIPTRYDNQLEEDIYEDSEQGEGDEAAVKSKPQTAKQAGAMQLKGQKVDAGSVRMNELADTDAALSTGDLRASKQQETRGSKAARDADRDADEADQHALSSDRSEMGRLGTVSKGSLLERPKSSAGSSDSREAAVPREQGAGLKAGKGSGGNEDDGVGLMKSGQAGKAQGSQLDNERDATADQRLKMKRSTASGSAQDAVPDRQGSDGDEEGLDMEQDAEEARRRRRHGQRLSASGDRTGSSIGGQDRDSQQADAEGDGKRESIIGSSRGKAGAATETIARGSGLSKSSAVSGRSSAAAEDGRREGSSRKEKAAPAVRPALKGYNLTWDVLETEQEVNAELLSDDPTRWSWQPTMLDQPGLLMDLTGELVKRSSKDNAVIVTWASSAYLDFLRNWVHYITSWDVDNILIGAMDEVTAAYLHEEGLPYFSMFGEGSRPYKDLKGTLEKGSKAARTLAFNKIGIARAITGFGVDVIMSDADVVWQRDPTDYCTSVTEADVLMATDALGPSNAPDDDGLETPEKILYSAFSTGILYFKSSPGAQKFLSSWDAALRRSSNATEQSAFNAVVRRGMRPLKTHPTNYRVFYGMNGDATFGVLPLPGFLNGHGYFVQRLHEVMRTSPYGVHADYIFGGLIAKRNRLREAQIWLDEPSYYSSPRLLQVDLHVPAVPDNFERLRSDYMVELHLKVMQHQLDQMVAAFSLAMLLNRTLVMPKFVCFCDRHWAPLDRCRAPGGGRLELPFVCPMDHIFQQAHFMDDPALFGPPLFVREHSFLENPAVPSSVLEDELELVLSKTPSPGESTDAVLVGKQLYFPQQETDMDLLKTLQPYKNVQMLTVGRVTGMMRGFATRETAEGFWRRMAHITGVWCCNYEGGYKYSMLPFVPFEDDEVDEEEDDEAGDLNDA</sequence>
<gene>
    <name evidence="4" type="primary">g1718</name>
    <name evidence="4" type="ORF">VP750_LOCUS1468</name>
</gene>
<protein>
    <submittedName>
        <fullName evidence="4">G1718 protein</fullName>
    </submittedName>
</protein>
<feature type="compositionally biased region" description="Acidic residues" evidence="1">
    <location>
        <begin position="118"/>
        <end position="134"/>
    </location>
</feature>
<evidence type="ECO:0000259" key="3">
    <source>
        <dbReference type="Pfam" id="PF03407"/>
    </source>
</evidence>
<feature type="compositionally biased region" description="Basic and acidic residues" evidence="1">
    <location>
        <begin position="355"/>
        <end position="372"/>
    </location>
</feature>
<dbReference type="PANTHER" id="PTHR46936">
    <property type="entry name" value="ARABINOSYLTRANSFERASE XEG113"/>
    <property type="match status" value="1"/>
</dbReference>
<feature type="compositionally biased region" description="Low complexity" evidence="1">
    <location>
        <begin position="391"/>
        <end position="408"/>
    </location>
</feature>
<dbReference type="PROSITE" id="PS51257">
    <property type="entry name" value="PROKAR_LIPOPROTEIN"/>
    <property type="match status" value="1"/>
</dbReference>
<feature type="domain" description="Nucleotide-diphospho-sugar transferase" evidence="3">
    <location>
        <begin position="513"/>
        <end position="748"/>
    </location>
</feature>
<dbReference type="Pfam" id="PF03407">
    <property type="entry name" value="Nucleotid_trans"/>
    <property type="match status" value="1"/>
</dbReference>
<accession>A0ABP1FKU0</accession>
<feature type="compositionally biased region" description="Basic and acidic residues" evidence="1">
    <location>
        <begin position="283"/>
        <end position="294"/>
    </location>
</feature>
<dbReference type="Proteomes" id="UP001497392">
    <property type="component" value="Unassembled WGS sequence"/>
</dbReference>
<feature type="compositionally biased region" description="Polar residues" evidence="1">
    <location>
        <begin position="341"/>
        <end position="350"/>
    </location>
</feature>
<feature type="signal peptide" evidence="2">
    <location>
        <begin position="1"/>
        <end position="19"/>
    </location>
</feature>
<evidence type="ECO:0000256" key="2">
    <source>
        <dbReference type="SAM" id="SignalP"/>
    </source>
</evidence>
<feature type="compositionally biased region" description="Acidic residues" evidence="1">
    <location>
        <begin position="316"/>
        <end position="328"/>
    </location>
</feature>
<dbReference type="InterPro" id="IPR005069">
    <property type="entry name" value="Nucl-diP-sugar_transferase"/>
</dbReference>
<feature type="region of interest" description="Disordered" evidence="1">
    <location>
        <begin position="48"/>
        <end position="425"/>
    </location>
</feature>
<proteinExistence type="predicted"/>
<dbReference type="InterPro" id="IPR053250">
    <property type="entry name" value="Glycosyltransferase_77"/>
</dbReference>
<keyword evidence="2" id="KW-0732">Signal</keyword>
<evidence type="ECO:0000256" key="1">
    <source>
        <dbReference type="SAM" id="MobiDB-lite"/>
    </source>
</evidence>
<comment type="caution">
    <text evidence="4">The sequence shown here is derived from an EMBL/GenBank/DDBJ whole genome shotgun (WGS) entry which is preliminary data.</text>
</comment>
<dbReference type="EMBL" id="CAXHTA020000002">
    <property type="protein sequence ID" value="CAL5219809.1"/>
    <property type="molecule type" value="Genomic_DNA"/>
</dbReference>
<evidence type="ECO:0000313" key="4">
    <source>
        <dbReference type="EMBL" id="CAL5219809.1"/>
    </source>
</evidence>
<dbReference type="PANTHER" id="PTHR46936:SF1">
    <property type="entry name" value="ARABINOSYLTRANSFERASE XEG113"/>
    <property type="match status" value="1"/>
</dbReference>
<evidence type="ECO:0000313" key="5">
    <source>
        <dbReference type="Proteomes" id="UP001497392"/>
    </source>
</evidence>
<feature type="compositionally biased region" description="Basic and acidic residues" evidence="1">
    <location>
        <begin position="180"/>
        <end position="215"/>
    </location>
</feature>
<feature type="compositionally biased region" description="Basic and acidic residues" evidence="1">
    <location>
        <begin position="409"/>
        <end position="422"/>
    </location>
</feature>
<organism evidence="4 5">
    <name type="scientific">Coccomyxa viridis</name>
    <dbReference type="NCBI Taxonomy" id="1274662"/>
    <lineage>
        <taxon>Eukaryota</taxon>
        <taxon>Viridiplantae</taxon>
        <taxon>Chlorophyta</taxon>
        <taxon>core chlorophytes</taxon>
        <taxon>Trebouxiophyceae</taxon>
        <taxon>Trebouxiophyceae incertae sedis</taxon>
        <taxon>Coccomyxaceae</taxon>
        <taxon>Coccomyxa</taxon>
    </lineage>
</organism>
<reference evidence="4 5" key="1">
    <citation type="submission" date="2024-06" db="EMBL/GenBank/DDBJ databases">
        <authorList>
            <person name="Kraege A."/>
            <person name="Thomma B."/>
        </authorList>
    </citation>
    <scope>NUCLEOTIDE SEQUENCE [LARGE SCALE GENOMIC DNA]</scope>
</reference>
<keyword evidence="5" id="KW-1185">Reference proteome</keyword>
<name>A0ABP1FKU0_9CHLO</name>
<feature type="chain" id="PRO_5047396795" evidence="2">
    <location>
        <begin position="20"/>
        <end position="1010"/>
    </location>
</feature>